<dbReference type="Gene3D" id="3.40.1170.60">
    <property type="match status" value="1"/>
</dbReference>
<evidence type="ECO:0000259" key="1">
    <source>
        <dbReference type="PROSITE" id="PS50173"/>
    </source>
</evidence>
<dbReference type="PANTHER" id="PTHR11076">
    <property type="entry name" value="DNA REPAIR POLYMERASE UMUC / TRANSFERASE FAMILY MEMBER"/>
    <property type="match status" value="1"/>
</dbReference>
<dbReference type="GO" id="GO:0005634">
    <property type="term" value="C:nucleus"/>
    <property type="evidence" value="ECO:0007669"/>
    <property type="project" value="TreeGrafter"/>
</dbReference>
<dbReference type="Gene3D" id="1.10.150.810">
    <property type="match status" value="2"/>
</dbReference>
<dbReference type="OrthoDB" id="1747274at2759"/>
<dbReference type="PANTHER" id="PTHR11076:SF33">
    <property type="entry name" value="DNA POLYMERASE KAPPA"/>
    <property type="match status" value="1"/>
</dbReference>
<dbReference type="Gene3D" id="3.30.70.270">
    <property type="match status" value="1"/>
</dbReference>
<sequence>MSGLAANKAGLQGINKEKGTPFFENEARKDEALSYKIEEMLKKYSTLLNKDLSMDLIRIDNMMEILESERDLSRIIVHIDMDAFYASVEERDNPSLKGKPMAVGDNSMLSTANYEARKYGVRSAMPGFIARKLCSHLILVPLHFDKYRAVSKSVREIFARYDPNFTPMTDEVVQQIREEIFKETQLTAKIILEFMKKLSIRKVSDIKTMGDLFQQRVYVYKMFTLSSFQFLMRASFGIGSTVVKT</sequence>
<dbReference type="GO" id="GO:0006281">
    <property type="term" value="P:DNA repair"/>
    <property type="evidence" value="ECO:0007669"/>
    <property type="project" value="InterPro"/>
</dbReference>
<proteinExistence type="predicted"/>
<dbReference type="Pfam" id="PF00817">
    <property type="entry name" value="IMS"/>
    <property type="match status" value="1"/>
</dbReference>
<accession>A0A9N9AE10</accession>
<comment type="caution">
    <text evidence="2">The sequence shown here is derived from an EMBL/GenBank/DDBJ whole genome shotgun (WGS) entry which is preliminary data.</text>
</comment>
<dbReference type="InterPro" id="IPR043502">
    <property type="entry name" value="DNA/RNA_pol_sf"/>
</dbReference>
<dbReference type="AlphaFoldDB" id="A0A9N9AE10"/>
<feature type="domain" description="UmuC" evidence="1">
    <location>
        <begin position="76"/>
        <end position="169"/>
    </location>
</feature>
<dbReference type="Proteomes" id="UP000789706">
    <property type="component" value="Unassembled WGS sequence"/>
</dbReference>
<keyword evidence="3" id="KW-1185">Reference proteome</keyword>
<protein>
    <submittedName>
        <fullName evidence="2">400_t:CDS:1</fullName>
    </submittedName>
</protein>
<evidence type="ECO:0000313" key="3">
    <source>
        <dbReference type="Proteomes" id="UP000789706"/>
    </source>
</evidence>
<dbReference type="InterPro" id="IPR001126">
    <property type="entry name" value="UmuC"/>
</dbReference>
<gene>
    <name evidence="2" type="ORF">DEBURN_LOCUS5871</name>
</gene>
<dbReference type="SUPFAM" id="SSF56672">
    <property type="entry name" value="DNA/RNA polymerases"/>
    <property type="match status" value="1"/>
</dbReference>
<dbReference type="GO" id="GO:0003887">
    <property type="term" value="F:DNA-directed DNA polymerase activity"/>
    <property type="evidence" value="ECO:0007669"/>
    <property type="project" value="TreeGrafter"/>
</dbReference>
<dbReference type="FunFam" id="3.40.1170.60:FF:000002">
    <property type="entry name" value="Polymerase (DNA directed) kappa"/>
    <property type="match status" value="1"/>
</dbReference>
<dbReference type="InterPro" id="IPR043128">
    <property type="entry name" value="Rev_trsase/Diguanyl_cyclase"/>
</dbReference>
<dbReference type="GO" id="GO:0042276">
    <property type="term" value="P:error-prone translesion synthesis"/>
    <property type="evidence" value="ECO:0007669"/>
    <property type="project" value="TreeGrafter"/>
</dbReference>
<dbReference type="PROSITE" id="PS50173">
    <property type="entry name" value="UMUC"/>
    <property type="match status" value="1"/>
</dbReference>
<evidence type="ECO:0000313" key="2">
    <source>
        <dbReference type="EMBL" id="CAG8525339.1"/>
    </source>
</evidence>
<dbReference type="EMBL" id="CAJVPK010000551">
    <property type="protein sequence ID" value="CAG8525339.1"/>
    <property type="molecule type" value="Genomic_DNA"/>
</dbReference>
<organism evidence="2 3">
    <name type="scientific">Diversispora eburnea</name>
    <dbReference type="NCBI Taxonomy" id="1213867"/>
    <lineage>
        <taxon>Eukaryota</taxon>
        <taxon>Fungi</taxon>
        <taxon>Fungi incertae sedis</taxon>
        <taxon>Mucoromycota</taxon>
        <taxon>Glomeromycotina</taxon>
        <taxon>Glomeromycetes</taxon>
        <taxon>Diversisporales</taxon>
        <taxon>Diversisporaceae</taxon>
        <taxon>Diversispora</taxon>
    </lineage>
</organism>
<reference evidence="2" key="1">
    <citation type="submission" date="2021-06" db="EMBL/GenBank/DDBJ databases">
        <authorList>
            <person name="Kallberg Y."/>
            <person name="Tangrot J."/>
            <person name="Rosling A."/>
        </authorList>
    </citation>
    <scope>NUCLEOTIDE SEQUENCE</scope>
    <source>
        <strain evidence="2">AZ414A</strain>
    </source>
</reference>
<dbReference type="InterPro" id="IPR050116">
    <property type="entry name" value="DNA_polymerase-Y"/>
</dbReference>
<name>A0A9N9AE10_9GLOM</name>